<dbReference type="GO" id="GO:0160206">
    <property type="term" value="F:tRNA (cytidine(32)/uridine(32)-2'-O)-methyltransferase activity"/>
    <property type="evidence" value="ECO:0007669"/>
    <property type="project" value="UniProtKB-EC"/>
</dbReference>
<dbReference type="InterPro" id="IPR029028">
    <property type="entry name" value="Alpha/beta_knot_MTases"/>
</dbReference>
<dbReference type="EMBL" id="JACHHN010000002">
    <property type="protein sequence ID" value="MBB5190463.1"/>
    <property type="molecule type" value="Genomic_DNA"/>
</dbReference>
<feature type="domain" description="tRNA/rRNA methyltransferase SpoU type" evidence="6">
    <location>
        <begin position="21"/>
        <end position="171"/>
    </location>
</feature>
<dbReference type="SUPFAM" id="SSF75217">
    <property type="entry name" value="alpha/beta knot"/>
    <property type="match status" value="1"/>
</dbReference>
<keyword evidence="5" id="KW-0963">Cytoplasm</keyword>
<evidence type="ECO:0000256" key="3">
    <source>
        <dbReference type="ARBA" id="ARBA00022679"/>
    </source>
</evidence>
<evidence type="ECO:0000256" key="1">
    <source>
        <dbReference type="ARBA" id="ARBA00007228"/>
    </source>
</evidence>
<dbReference type="Pfam" id="PF00588">
    <property type="entry name" value="SpoU_methylase"/>
    <property type="match status" value="1"/>
</dbReference>
<dbReference type="Proteomes" id="UP000543030">
    <property type="component" value="Unassembled WGS sequence"/>
</dbReference>
<dbReference type="InterPro" id="IPR004384">
    <property type="entry name" value="RNA_MeTrfase_TrmJ/LasT"/>
</dbReference>
<comment type="function">
    <text evidence="5">Catalyzes the formation of 2'O-methylated cytidine (Cm32) or 2'O-methylated uridine (Um32) at position 32 in tRNA.</text>
</comment>
<keyword evidence="2 5" id="KW-0489">Methyltransferase</keyword>
<evidence type="ECO:0000259" key="6">
    <source>
        <dbReference type="Pfam" id="PF00588"/>
    </source>
</evidence>
<keyword evidence="8" id="KW-1185">Reference proteome</keyword>
<evidence type="ECO:0000313" key="8">
    <source>
        <dbReference type="Proteomes" id="UP000543030"/>
    </source>
</evidence>
<dbReference type="GO" id="GO:0002128">
    <property type="term" value="P:tRNA nucleoside ribose methylation"/>
    <property type="evidence" value="ECO:0007669"/>
    <property type="project" value="TreeGrafter"/>
</dbReference>
<dbReference type="AlphaFoldDB" id="A0A840RDM1"/>
<proteinExistence type="inferred from homology"/>
<evidence type="ECO:0000313" key="7">
    <source>
        <dbReference type="EMBL" id="MBB5190463.1"/>
    </source>
</evidence>
<sequence length="269" mass="29747">MTDSPDLPATGLLANQTLAAFRVVLCNTSHPGNIGSTARAMKTMGLTQLYLVNPKEFPSDVARSLASSADDVLDSAIVVSSLEEALVGTTLQVAMTARRRELVQPLHTPRQLVPELLAEATAGGNIALVFGNETNGMTIDEVRLCNRLVTIPTNPVYSSLNLAQAVQVLCYELRAALLDDVSHLEEKRTLPSHEYMELFYEHLERTLITIGFLRTQKPKRLMPRVRRIVQRAQLDQEEVDMLRGVLRAAVEFERVEPPAKAPKEPPQSE</sequence>
<dbReference type="InterPro" id="IPR001537">
    <property type="entry name" value="SpoU_MeTrfase"/>
</dbReference>
<keyword evidence="5" id="KW-0819">tRNA processing</keyword>
<gene>
    <name evidence="5" type="primary">trmJ</name>
    <name evidence="7" type="ORF">HNQ50_001185</name>
</gene>
<dbReference type="Gene3D" id="3.40.1280.10">
    <property type="match status" value="1"/>
</dbReference>
<dbReference type="PANTHER" id="PTHR42786">
    <property type="entry name" value="TRNA/RRNA METHYLTRANSFERASE"/>
    <property type="match status" value="1"/>
</dbReference>
<dbReference type="GO" id="GO:0003723">
    <property type="term" value="F:RNA binding"/>
    <property type="evidence" value="ECO:0007669"/>
    <property type="project" value="InterPro"/>
</dbReference>
<comment type="catalytic activity">
    <reaction evidence="5">
        <text>uridine(32) in tRNA + S-adenosyl-L-methionine = 2'-O-methyluridine(32) in tRNA + S-adenosyl-L-homocysteine + H(+)</text>
        <dbReference type="Rhea" id="RHEA:42936"/>
        <dbReference type="Rhea" id="RHEA-COMP:10107"/>
        <dbReference type="Rhea" id="RHEA-COMP:10290"/>
        <dbReference type="ChEBI" id="CHEBI:15378"/>
        <dbReference type="ChEBI" id="CHEBI:57856"/>
        <dbReference type="ChEBI" id="CHEBI:59789"/>
        <dbReference type="ChEBI" id="CHEBI:65315"/>
        <dbReference type="ChEBI" id="CHEBI:74478"/>
        <dbReference type="EC" id="2.1.1.200"/>
    </reaction>
</comment>
<dbReference type="FunFam" id="3.40.1280.10:FF:000006">
    <property type="entry name" value="Uncharacterized tRNA/rRNA methyltransferase HI_0380"/>
    <property type="match status" value="1"/>
</dbReference>
<dbReference type="RefSeq" id="WP_184098517.1">
    <property type="nucleotide sequence ID" value="NZ_JACHHN010000002.1"/>
</dbReference>
<dbReference type="GO" id="GO:0005829">
    <property type="term" value="C:cytosol"/>
    <property type="evidence" value="ECO:0007669"/>
    <property type="project" value="TreeGrafter"/>
</dbReference>
<comment type="caution">
    <text evidence="7">The sequence shown here is derived from an EMBL/GenBank/DDBJ whole genome shotgun (WGS) entry which is preliminary data.</text>
</comment>
<dbReference type="InterPro" id="IPR029026">
    <property type="entry name" value="tRNA_m1G_MTases_N"/>
</dbReference>
<dbReference type="CDD" id="cd18093">
    <property type="entry name" value="SpoU-like_TrmJ"/>
    <property type="match status" value="1"/>
</dbReference>
<dbReference type="NCBIfam" id="TIGR00050">
    <property type="entry name" value="rRNA_methyl_1"/>
    <property type="match status" value="1"/>
</dbReference>
<evidence type="ECO:0000256" key="4">
    <source>
        <dbReference type="ARBA" id="ARBA00022691"/>
    </source>
</evidence>
<dbReference type="PIRSF" id="PIRSF004808">
    <property type="entry name" value="LasT"/>
    <property type="match status" value="1"/>
</dbReference>
<protein>
    <recommendedName>
        <fullName evidence="5">tRNA (cytidine/uridine-2'-O-)-methyltransferase TrmJ</fullName>
        <ecNumber evidence="5">2.1.1.200</ecNumber>
    </recommendedName>
    <alternativeName>
        <fullName evidence="5">tRNA (cytidine(32)/uridine(32)-2'-O)-methyltransferase</fullName>
    </alternativeName>
    <alternativeName>
        <fullName evidence="5">tRNA Cm32/Um32 methyltransferase</fullName>
    </alternativeName>
</protein>
<evidence type="ECO:0000256" key="2">
    <source>
        <dbReference type="ARBA" id="ARBA00022603"/>
    </source>
</evidence>
<accession>A0A840RDM1</accession>
<organism evidence="7 8">
    <name type="scientific">Silvimonas terrae</name>
    <dbReference type="NCBI Taxonomy" id="300266"/>
    <lineage>
        <taxon>Bacteria</taxon>
        <taxon>Pseudomonadati</taxon>
        <taxon>Pseudomonadota</taxon>
        <taxon>Betaproteobacteria</taxon>
        <taxon>Neisseriales</taxon>
        <taxon>Chitinibacteraceae</taxon>
        <taxon>Silvimonas</taxon>
    </lineage>
</organism>
<comment type="subcellular location">
    <subcellularLocation>
        <location evidence="5">Cytoplasm</location>
    </subcellularLocation>
</comment>
<dbReference type="PANTHER" id="PTHR42786:SF2">
    <property type="entry name" value="TRNA (CYTIDINE_URIDINE-2'-O-)-METHYLTRANSFERASE TRMJ"/>
    <property type="match status" value="1"/>
</dbReference>
<name>A0A840RDM1_9NEIS</name>
<keyword evidence="3 7" id="KW-0808">Transferase</keyword>
<evidence type="ECO:0000256" key="5">
    <source>
        <dbReference type="RuleBase" id="RU362024"/>
    </source>
</evidence>
<dbReference type="Gene3D" id="1.10.8.590">
    <property type="match status" value="1"/>
</dbReference>
<comment type="catalytic activity">
    <reaction evidence="5">
        <text>cytidine(32) in tRNA + S-adenosyl-L-methionine = 2'-O-methylcytidine(32) in tRNA + S-adenosyl-L-homocysteine + H(+)</text>
        <dbReference type="Rhea" id="RHEA:42932"/>
        <dbReference type="Rhea" id="RHEA-COMP:10288"/>
        <dbReference type="Rhea" id="RHEA-COMP:10289"/>
        <dbReference type="ChEBI" id="CHEBI:15378"/>
        <dbReference type="ChEBI" id="CHEBI:57856"/>
        <dbReference type="ChEBI" id="CHEBI:59789"/>
        <dbReference type="ChEBI" id="CHEBI:74495"/>
        <dbReference type="ChEBI" id="CHEBI:82748"/>
        <dbReference type="EC" id="2.1.1.200"/>
    </reaction>
</comment>
<reference evidence="7 8" key="1">
    <citation type="submission" date="2020-08" db="EMBL/GenBank/DDBJ databases">
        <title>Genomic Encyclopedia of Type Strains, Phase IV (KMG-IV): sequencing the most valuable type-strain genomes for metagenomic binning, comparative biology and taxonomic classification.</title>
        <authorList>
            <person name="Goeker M."/>
        </authorList>
    </citation>
    <scope>NUCLEOTIDE SEQUENCE [LARGE SCALE GENOMIC DNA]</scope>
    <source>
        <strain evidence="7 8">DSM 18233</strain>
    </source>
</reference>
<comment type="subunit">
    <text evidence="5">Homodimer.</text>
</comment>
<keyword evidence="4 5" id="KW-0949">S-adenosyl-L-methionine</keyword>
<comment type="similarity">
    <text evidence="1">Belongs to the class IV-like SAM-binding methyltransferase superfamily. RNA methyltransferase TrmH family.</text>
</comment>
<dbReference type="EC" id="2.1.1.200" evidence="5"/>